<sequence length="253" mass="28237">MFSDIQSHWTKASVLAAARQNILKGYPDGTFRPDAPVTRAEFAVIIYTSLAFKQTSSRPGVTFKDVPANHWAAKAIDQAYQTNYLSGYPNSSFQPNQIISRVQALTALVSGLKYRVTIEPMNTLKKYYTDFGQIPNYAIGAIAAATEKGIVVNYPDIQLLRPNQSLTRGEIAAFICRIIEIPTVPFQYIPGRELFVISPQFDQADSFSEGLASVKKDHKWGYIDKTGKFVILPKFEEASAFSKGWALVRENIK</sequence>
<dbReference type="Pfam" id="PF14903">
    <property type="entry name" value="WG_beta_rep"/>
    <property type="match status" value="1"/>
</dbReference>
<dbReference type="InterPro" id="IPR001119">
    <property type="entry name" value="SLH_dom"/>
</dbReference>
<name>A0ABT5A7N3_9CYAN</name>
<dbReference type="RefSeq" id="WP_271805783.1">
    <property type="nucleotide sequence ID" value="NZ_JAQMTU010000083.1"/>
</dbReference>
<feature type="domain" description="SLH" evidence="1">
    <location>
        <begin position="125"/>
        <end position="189"/>
    </location>
</feature>
<evidence type="ECO:0000313" key="2">
    <source>
        <dbReference type="EMBL" id="MDB9487688.1"/>
    </source>
</evidence>
<dbReference type="InterPro" id="IPR032774">
    <property type="entry name" value="WG_beta_rep"/>
</dbReference>
<organism evidence="2 3">
    <name type="scientific">Dolichospermum circinale CS-537/01</name>
    <dbReference type="NCBI Taxonomy" id="3021739"/>
    <lineage>
        <taxon>Bacteria</taxon>
        <taxon>Bacillati</taxon>
        <taxon>Cyanobacteriota</taxon>
        <taxon>Cyanophyceae</taxon>
        <taxon>Nostocales</taxon>
        <taxon>Aphanizomenonaceae</taxon>
        <taxon>Dolichospermum</taxon>
        <taxon>Dolichospermum circinale</taxon>
    </lineage>
</organism>
<dbReference type="Proteomes" id="UP001212123">
    <property type="component" value="Unassembled WGS sequence"/>
</dbReference>
<keyword evidence="3" id="KW-1185">Reference proteome</keyword>
<evidence type="ECO:0000259" key="1">
    <source>
        <dbReference type="PROSITE" id="PS51272"/>
    </source>
</evidence>
<feature type="domain" description="SLH" evidence="1">
    <location>
        <begin position="61"/>
        <end position="122"/>
    </location>
</feature>
<dbReference type="PANTHER" id="PTHR43308:SF5">
    <property type="entry name" value="S-LAYER PROTEIN _ PEPTIDOGLYCAN ENDO-BETA-N-ACETYLGLUCOSAMINIDASE"/>
    <property type="match status" value="1"/>
</dbReference>
<dbReference type="PANTHER" id="PTHR43308">
    <property type="entry name" value="OUTER MEMBRANE PROTEIN ALPHA-RELATED"/>
    <property type="match status" value="1"/>
</dbReference>
<evidence type="ECO:0000313" key="3">
    <source>
        <dbReference type="Proteomes" id="UP001212123"/>
    </source>
</evidence>
<dbReference type="InterPro" id="IPR051465">
    <property type="entry name" value="Cell_Envelope_Struct_Comp"/>
</dbReference>
<dbReference type="Pfam" id="PF00395">
    <property type="entry name" value="SLH"/>
    <property type="match status" value="3"/>
</dbReference>
<comment type="caution">
    <text evidence="2">The sequence shown here is derived from an EMBL/GenBank/DDBJ whole genome shotgun (WGS) entry which is preliminary data.</text>
</comment>
<feature type="domain" description="SLH" evidence="1">
    <location>
        <begin position="1"/>
        <end position="60"/>
    </location>
</feature>
<gene>
    <name evidence="2" type="ORF">PN492_14220</name>
</gene>
<accession>A0ABT5A7N3</accession>
<protein>
    <submittedName>
        <fullName evidence="2">S-layer homology domain-containing protein</fullName>
    </submittedName>
</protein>
<reference evidence="2 3" key="1">
    <citation type="submission" date="2023-01" db="EMBL/GenBank/DDBJ databases">
        <title>Genomes from the Australian National Cyanobacteria Reference Collection.</title>
        <authorList>
            <person name="Willis A."/>
            <person name="Lee E.M.F."/>
        </authorList>
    </citation>
    <scope>NUCLEOTIDE SEQUENCE [LARGE SCALE GENOMIC DNA]</scope>
    <source>
        <strain evidence="2 3">CS-537/01</strain>
    </source>
</reference>
<dbReference type="PROSITE" id="PS51272">
    <property type="entry name" value="SLH"/>
    <property type="match status" value="3"/>
</dbReference>
<dbReference type="EMBL" id="JAQMTU010000083">
    <property type="protein sequence ID" value="MDB9487688.1"/>
    <property type="molecule type" value="Genomic_DNA"/>
</dbReference>
<proteinExistence type="predicted"/>